<protein>
    <recommendedName>
        <fullName evidence="4">Secreted protein</fullName>
    </recommendedName>
</protein>
<evidence type="ECO:0000313" key="2">
    <source>
        <dbReference type="EMBL" id="MDI6099211.1"/>
    </source>
</evidence>
<feature type="chain" id="PRO_5046155395" description="Secreted protein" evidence="1">
    <location>
        <begin position="25"/>
        <end position="134"/>
    </location>
</feature>
<name>A0ABT6WHL7_9ACTN</name>
<reference evidence="2 3" key="1">
    <citation type="submission" date="2023-05" db="EMBL/GenBank/DDBJ databases">
        <title>Actinoplanes sp. NEAU-A12 genome sequencing.</title>
        <authorList>
            <person name="Wang Z.-S."/>
        </authorList>
    </citation>
    <scope>NUCLEOTIDE SEQUENCE [LARGE SCALE GENOMIC DNA]</scope>
    <source>
        <strain evidence="2 3">NEAU-A12</strain>
    </source>
</reference>
<dbReference type="EMBL" id="JASCTH010000006">
    <property type="protein sequence ID" value="MDI6099211.1"/>
    <property type="molecule type" value="Genomic_DNA"/>
</dbReference>
<feature type="signal peptide" evidence="1">
    <location>
        <begin position="1"/>
        <end position="24"/>
    </location>
</feature>
<evidence type="ECO:0000313" key="3">
    <source>
        <dbReference type="Proteomes" id="UP001241758"/>
    </source>
</evidence>
<keyword evidence="3" id="KW-1185">Reference proteome</keyword>
<evidence type="ECO:0000256" key="1">
    <source>
        <dbReference type="SAM" id="SignalP"/>
    </source>
</evidence>
<dbReference type="RefSeq" id="WP_282759264.1">
    <property type="nucleotide sequence ID" value="NZ_JASCTH010000006.1"/>
</dbReference>
<keyword evidence="1" id="KW-0732">Signal</keyword>
<sequence>MNRKALAAAAGLVFSTIPGMPSHAGPQVISQPGPIEEYSGVTPLPCATGTASILQPGPKVNLIVTNESSSGIFLRYRTTSGEIKISKMSLIRSGESGSATPDRGRIYEIHTVNDRCLASFMINSKAEIATVVYR</sequence>
<organism evidence="2 3">
    <name type="scientific">Actinoplanes sandaracinus</name>
    <dbReference type="NCBI Taxonomy" id="3045177"/>
    <lineage>
        <taxon>Bacteria</taxon>
        <taxon>Bacillati</taxon>
        <taxon>Actinomycetota</taxon>
        <taxon>Actinomycetes</taxon>
        <taxon>Micromonosporales</taxon>
        <taxon>Micromonosporaceae</taxon>
        <taxon>Actinoplanes</taxon>
    </lineage>
</organism>
<comment type="caution">
    <text evidence="2">The sequence shown here is derived from an EMBL/GenBank/DDBJ whole genome shotgun (WGS) entry which is preliminary data.</text>
</comment>
<evidence type="ECO:0008006" key="4">
    <source>
        <dbReference type="Google" id="ProtNLM"/>
    </source>
</evidence>
<accession>A0ABT6WHL7</accession>
<dbReference type="Proteomes" id="UP001241758">
    <property type="component" value="Unassembled WGS sequence"/>
</dbReference>
<proteinExistence type="predicted"/>
<gene>
    <name evidence="2" type="ORF">QLQ12_11440</name>
</gene>